<dbReference type="AlphaFoldDB" id="A0A8H9IZ00"/>
<dbReference type="RefSeq" id="WP_145932565.1">
    <property type="nucleotide sequence ID" value="NZ_BNAV01000013.1"/>
</dbReference>
<dbReference type="EMBL" id="BNAV01000013">
    <property type="protein sequence ID" value="GHF79814.1"/>
    <property type="molecule type" value="Genomic_DNA"/>
</dbReference>
<gene>
    <name evidence="2" type="primary">pcaH</name>
    <name evidence="2" type="ORF">GCM10017566_62530</name>
</gene>
<proteinExistence type="predicted"/>
<sequence length="284" mass="31446">MARIIGGLGISHTPSMGVEFDRAADNGAVATEWQPWFEGTRPARALLERLRPDHLVIVYNDHLNHFTLDAYPTFAIGVGNGFPQMDEGWGLRPLPELPGDHRWGIHLTEQLIERDFDLTVCQGLGVDHGIFSWLPYLLEPPWTVPITPIAVNMIREPLPRPQRLADLGLALRAAVEAHPSEERVLIVATGGMSHQISGARFGIANADLDKWFLQQLPAHLDDLLKIEVRELQRLGGTEASELALWYAMRAALGPQAGVEYSFSSFPKITGCGVLVMTEPEEAIR</sequence>
<dbReference type="Pfam" id="PF02900">
    <property type="entry name" value="LigB"/>
    <property type="match status" value="1"/>
</dbReference>
<protein>
    <submittedName>
        <fullName evidence="2">Protocatechuate 4,5-dioxygenase subunit beta</fullName>
    </submittedName>
</protein>
<feature type="domain" description="Extradiol ring-cleavage dioxygenase class III enzyme subunit B" evidence="1">
    <location>
        <begin position="8"/>
        <end position="258"/>
    </location>
</feature>
<dbReference type="GO" id="GO:0016702">
    <property type="term" value="F:oxidoreductase activity, acting on single donors with incorporation of molecular oxygen, incorporation of two atoms of oxygen"/>
    <property type="evidence" value="ECO:0007669"/>
    <property type="project" value="UniProtKB-ARBA"/>
</dbReference>
<dbReference type="InterPro" id="IPR004183">
    <property type="entry name" value="Xdiol_dOase_suB"/>
</dbReference>
<accession>A0A8H9IZ00</accession>
<keyword evidence="3" id="KW-1185">Reference proteome</keyword>
<evidence type="ECO:0000259" key="1">
    <source>
        <dbReference type="Pfam" id="PF02900"/>
    </source>
</evidence>
<name>A0A8H9IZ00_9PSEU</name>
<evidence type="ECO:0000313" key="2">
    <source>
        <dbReference type="EMBL" id="GHF79814.1"/>
    </source>
</evidence>
<evidence type="ECO:0000313" key="3">
    <source>
        <dbReference type="Proteomes" id="UP000658656"/>
    </source>
</evidence>
<reference evidence="2" key="1">
    <citation type="journal article" date="2014" name="Int. J. Syst. Evol. Microbiol.">
        <title>Complete genome sequence of Corynebacterium casei LMG S-19264T (=DSM 44701T), isolated from a smear-ripened cheese.</title>
        <authorList>
            <consortium name="US DOE Joint Genome Institute (JGI-PGF)"/>
            <person name="Walter F."/>
            <person name="Albersmeier A."/>
            <person name="Kalinowski J."/>
            <person name="Ruckert C."/>
        </authorList>
    </citation>
    <scope>NUCLEOTIDE SEQUENCE</scope>
    <source>
        <strain evidence="2">CGMCC 4.7679</strain>
    </source>
</reference>
<dbReference type="GO" id="GO:0008198">
    <property type="term" value="F:ferrous iron binding"/>
    <property type="evidence" value="ECO:0007669"/>
    <property type="project" value="InterPro"/>
</dbReference>
<dbReference type="Gene3D" id="3.40.830.10">
    <property type="entry name" value="LigB-like"/>
    <property type="match status" value="1"/>
</dbReference>
<dbReference type="SUPFAM" id="SSF53213">
    <property type="entry name" value="LigB-like"/>
    <property type="match status" value="1"/>
</dbReference>
<keyword evidence="2" id="KW-0223">Dioxygenase</keyword>
<organism evidence="2 3">
    <name type="scientific">Amycolatopsis bartoniae</name>
    <dbReference type="NCBI Taxonomy" id="941986"/>
    <lineage>
        <taxon>Bacteria</taxon>
        <taxon>Bacillati</taxon>
        <taxon>Actinomycetota</taxon>
        <taxon>Actinomycetes</taxon>
        <taxon>Pseudonocardiales</taxon>
        <taxon>Pseudonocardiaceae</taxon>
        <taxon>Amycolatopsis</taxon>
    </lineage>
</organism>
<comment type="caution">
    <text evidence="2">The sequence shown here is derived from an EMBL/GenBank/DDBJ whole genome shotgun (WGS) entry which is preliminary data.</text>
</comment>
<reference evidence="2" key="2">
    <citation type="submission" date="2020-09" db="EMBL/GenBank/DDBJ databases">
        <authorList>
            <person name="Sun Q."/>
            <person name="Zhou Y."/>
        </authorList>
    </citation>
    <scope>NUCLEOTIDE SEQUENCE</scope>
    <source>
        <strain evidence="2">CGMCC 4.7679</strain>
    </source>
</reference>
<keyword evidence="2" id="KW-0560">Oxidoreductase</keyword>
<dbReference type="OrthoDB" id="8673673at2"/>
<dbReference type="Proteomes" id="UP000658656">
    <property type="component" value="Unassembled WGS sequence"/>
</dbReference>